<dbReference type="eggNOG" id="COG0350">
    <property type="taxonomic scope" value="Bacteria"/>
</dbReference>
<dbReference type="InterPro" id="IPR008332">
    <property type="entry name" value="MethylG_MeTrfase_N"/>
</dbReference>
<keyword evidence="4 8" id="KW-0808">Transferase</keyword>
<dbReference type="PROSITE" id="PS00374">
    <property type="entry name" value="MGMT"/>
    <property type="match status" value="1"/>
</dbReference>
<dbReference type="KEGG" id="eec:EcWSU1_01956"/>
<dbReference type="CDD" id="cd06445">
    <property type="entry name" value="ATase"/>
    <property type="match status" value="1"/>
</dbReference>
<keyword evidence="6 8" id="KW-0234">DNA repair</keyword>
<comment type="catalytic activity">
    <reaction evidence="1 8">
        <text>a 4-O-methyl-thymidine in DNA + L-cysteinyl-[protein] = a thymidine in DNA + S-methyl-L-cysteinyl-[protein]</text>
        <dbReference type="Rhea" id="RHEA:53428"/>
        <dbReference type="Rhea" id="RHEA-COMP:10131"/>
        <dbReference type="Rhea" id="RHEA-COMP:10132"/>
        <dbReference type="Rhea" id="RHEA-COMP:13555"/>
        <dbReference type="Rhea" id="RHEA-COMP:13556"/>
        <dbReference type="ChEBI" id="CHEBI:29950"/>
        <dbReference type="ChEBI" id="CHEBI:82612"/>
        <dbReference type="ChEBI" id="CHEBI:137386"/>
        <dbReference type="ChEBI" id="CHEBI:137387"/>
        <dbReference type="EC" id="2.1.1.63"/>
    </reaction>
</comment>
<dbReference type="NCBIfam" id="NF007626">
    <property type="entry name" value="PRK10286.1"/>
    <property type="match status" value="1"/>
</dbReference>
<dbReference type="SUPFAM" id="SSF46767">
    <property type="entry name" value="Methylated DNA-protein cysteine methyltransferase, C-terminal domain"/>
    <property type="match status" value="1"/>
</dbReference>
<dbReference type="InterPro" id="IPR001497">
    <property type="entry name" value="MethylDNA_cys_MeTrfase_AS"/>
</dbReference>
<evidence type="ECO:0000256" key="3">
    <source>
        <dbReference type="ARBA" id="ARBA00022603"/>
    </source>
</evidence>
<feature type="domain" description="Methylated-DNA-[protein]-cysteine S-methyltransferase DNA binding" evidence="9">
    <location>
        <begin position="107"/>
        <end position="186"/>
    </location>
</feature>
<dbReference type="GO" id="GO:0005737">
    <property type="term" value="C:cytoplasm"/>
    <property type="evidence" value="ECO:0007669"/>
    <property type="project" value="UniProtKB-SubCell"/>
</dbReference>
<protein>
    <recommendedName>
        <fullName evidence="8">Methylated-DNA--protein-cysteine methyltransferase</fullName>
        <ecNumber evidence="8">2.1.1.63</ecNumber>
    </recommendedName>
    <alternativeName>
        <fullName evidence="8">6-O-methylguanine-DNA methyltransferase</fullName>
        <shortName evidence="8">MGMT</shortName>
    </alternativeName>
    <alternativeName>
        <fullName evidence="8">O-6-methylguanine-DNA-alkyltransferase</fullName>
    </alternativeName>
</protein>
<dbReference type="SUPFAM" id="SSF53155">
    <property type="entry name" value="Methylated DNA-protein cysteine methyltransferase domain"/>
    <property type="match status" value="1"/>
</dbReference>
<dbReference type="FunFam" id="1.10.10.10:FF:000337">
    <property type="entry name" value="Methylated-DNA--protein-cysteine methyltransferase"/>
    <property type="match status" value="1"/>
</dbReference>
<evidence type="ECO:0000259" key="9">
    <source>
        <dbReference type="Pfam" id="PF01035"/>
    </source>
</evidence>
<feature type="active site" description="Nucleophile; methyl group acceptor" evidence="8">
    <location>
        <position position="158"/>
    </location>
</feature>
<dbReference type="EC" id="2.1.1.63" evidence="8"/>
<accession>G8LMC1</accession>
<comment type="function">
    <text evidence="8">Involved in the cellular defense against the biological effects of O6-methylguanine (O6-MeG) and O4-methylthymine (O4-MeT) in DNA. Repairs the methylated nucleobase in DNA by stoichiometrically transferring the methyl group to a cysteine residue in the enzyme. This is a suicide reaction: the enzyme is irreversibly inactivated.</text>
</comment>
<evidence type="ECO:0000256" key="5">
    <source>
        <dbReference type="ARBA" id="ARBA00022763"/>
    </source>
</evidence>
<dbReference type="Pfam" id="PF01035">
    <property type="entry name" value="DNA_binding_1"/>
    <property type="match status" value="1"/>
</dbReference>
<dbReference type="PANTHER" id="PTHR10815">
    <property type="entry name" value="METHYLATED-DNA--PROTEIN-CYSTEINE METHYLTRANSFERASE"/>
    <property type="match status" value="1"/>
</dbReference>
<dbReference type="InterPro" id="IPR036631">
    <property type="entry name" value="MGMT_N_sf"/>
</dbReference>
<dbReference type="AlphaFoldDB" id="G8LMC1"/>
<feature type="domain" description="Methylguanine DNA methyltransferase ribonuclease-like" evidence="10">
    <location>
        <begin position="26"/>
        <end position="102"/>
    </location>
</feature>
<gene>
    <name evidence="11" type="primary">ogt</name>
    <name evidence="11" type="ORF">EcWSU1_01956</name>
</gene>
<dbReference type="GO" id="GO:0032259">
    <property type="term" value="P:methylation"/>
    <property type="evidence" value="ECO:0007669"/>
    <property type="project" value="UniProtKB-KW"/>
</dbReference>
<evidence type="ECO:0000256" key="6">
    <source>
        <dbReference type="ARBA" id="ARBA00023204"/>
    </source>
</evidence>
<evidence type="ECO:0000256" key="4">
    <source>
        <dbReference type="ARBA" id="ARBA00022679"/>
    </source>
</evidence>
<dbReference type="InterPro" id="IPR023546">
    <property type="entry name" value="MGMT"/>
</dbReference>
<dbReference type="PANTHER" id="PTHR10815:SF5">
    <property type="entry name" value="METHYLATED-DNA--PROTEIN-CYSTEINE METHYLTRANSFERASE"/>
    <property type="match status" value="1"/>
</dbReference>
<dbReference type="NCBIfam" id="TIGR00589">
    <property type="entry name" value="ogt"/>
    <property type="match status" value="1"/>
</dbReference>
<sequence length="190" mass="20723">MSVCRLGRGFTQGCTKGLTMLRLLEDKIATPLGPLWVIADEQFCLRAVEWEEHSDRMDTLLNVHYRAQGYERISATNPGGLSDKLTAYFEGDLSIIDTLPTATAGTPFQREVWQALRSIPCGQVMHYGQLAGQLGRAGAARAVGAANGANPVSIVVPCHRVIGRNGTLTGYAGGVQRKEWLLRHEGYLLL</sequence>
<dbReference type="InterPro" id="IPR036217">
    <property type="entry name" value="MethylDNA_cys_MeTrfase_DNAb"/>
</dbReference>
<evidence type="ECO:0000256" key="1">
    <source>
        <dbReference type="ARBA" id="ARBA00001286"/>
    </source>
</evidence>
<name>G8LMC1_9ENTR</name>
<dbReference type="InterPro" id="IPR014048">
    <property type="entry name" value="MethylDNA_cys_MeTrfase_DNA-bd"/>
</dbReference>
<comment type="similarity">
    <text evidence="8">Belongs to the MGMT family.</text>
</comment>
<evidence type="ECO:0000259" key="10">
    <source>
        <dbReference type="Pfam" id="PF02870"/>
    </source>
</evidence>
<dbReference type="GO" id="GO:0003908">
    <property type="term" value="F:methylated-DNA-[protein]-cysteine S-methyltransferase activity"/>
    <property type="evidence" value="ECO:0007669"/>
    <property type="project" value="UniProtKB-UniRule"/>
</dbReference>
<dbReference type="Proteomes" id="UP000007838">
    <property type="component" value="Chromosome"/>
</dbReference>
<evidence type="ECO:0000256" key="8">
    <source>
        <dbReference type="HAMAP-Rule" id="MF_00772"/>
    </source>
</evidence>
<evidence type="ECO:0000313" key="12">
    <source>
        <dbReference type="Proteomes" id="UP000007838"/>
    </source>
</evidence>
<keyword evidence="3 8" id="KW-0489">Methyltransferase</keyword>
<keyword evidence="5 8" id="KW-0227">DNA damage</keyword>
<comment type="miscellaneous">
    <text evidence="8">This enzyme catalyzes only one turnover and therefore is not strictly catalytic. According to one definition, an enzyme is a biocatalyst that acts repeatedly and over many reaction cycles.</text>
</comment>
<comment type="subcellular location">
    <subcellularLocation>
        <location evidence="8">Cytoplasm</location>
    </subcellularLocation>
</comment>
<dbReference type="EMBL" id="CP002886">
    <property type="protein sequence ID" value="AEW73394.1"/>
    <property type="molecule type" value="Genomic_DNA"/>
</dbReference>
<evidence type="ECO:0000256" key="2">
    <source>
        <dbReference type="ARBA" id="ARBA00022490"/>
    </source>
</evidence>
<evidence type="ECO:0000256" key="7">
    <source>
        <dbReference type="ARBA" id="ARBA00049348"/>
    </source>
</evidence>
<dbReference type="HAMAP" id="MF_00772">
    <property type="entry name" value="OGT"/>
    <property type="match status" value="1"/>
</dbReference>
<dbReference type="GO" id="GO:0006307">
    <property type="term" value="P:DNA alkylation repair"/>
    <property type="evidence" value="ECO:0007669"/>
    <property type="project" value="UniProtKB-UniRule"/>
</dbReference>
<dbReference type="InterPro" id="IPR036388">
    <property type="entry name" value="WH-like_DNA-bd_sf"/>
</dbReference>
<reference evidence="11 12" key="1">
    <citation type="journal article" date="2011" name="Stand. Genomic Sci.">
        <title>Complete genome of the onion pathogen Enterobacter cloacae EcWSU1.</title>
        <authorList>
            <person name="Humann J.L."/>
            <person name="Wildung M."/>
            <person name="Cheng C.H."/>
            <person name="Lee T."/>
            <person name="Stewart J.E."/>
            <person name="Drew J.C."/>
            <person name="Triplett E.W."/>
            <person name="Main D."/>
            <person name="Schroeder B.K."/>
        </authorList>
    </citation>
    <scope>NUCLEOTIDE SEQUENCE [LARGE SCALE GENOMIC DNA]</scope>
    <source>
        <strain evidence="11 12">EcWSU1</strain>
    </source>
</reference>
<dbReference type="Pfam" id="PF02870">
    <property type="entry name" value="Methyltransf_1N"/>
    <property type="match status" value="1"/>
</dbReference>
<comment type="catalytic activity">
    <reaction evidence="7 8">
        <text>a 6-O-methyl-2'-deoxyguanosine in DNA + L-cysteinyl-[protein] = S-methyl-L-cysteinyl-[protein] + a 2'-deoxyguanosine in DNA</text>
        <dbReference type="Rhea" id="RHEA:24000"/>
        <dbReference type="Rhea" id="RHEA-COMP:10131"/>
        <dbReference type="Rhea" id="RHEA-COMP:10132"/>
        <dbReference type="Rhea" id="RHEA-COMP:11367"/>
        <dbReference type="Rhea" id="RHEA-COMP:11368"/>
        <dbReference type="ChEBI" id="CHEBI:29950"/>
        <dbReference type="ChEBI" id="CHEBI:82612"/>
        <dbReference type="ChEBI" id="CHEBI:85445"/>
        <dbReference type="ChEBI" id="CHEBI:85448"/>
        <dbReference type="EC" id="2.1.1.63"/>
    </reaction>
</comment>
<dbReference type="HOGENOM" id="CLU_000445_52_2_6"/>
<evidence type="ECO:0000313" key="11">
    <source>
        <dbReference type="EMBL" id="AEW73394.1"/>
    </source>
</evidence>
<organism evidence="11 12">
    <name type="scientific">Enterobacter ludwigii</name>
    <dbReference type="NCBI Taxonomy" id="299767"/>
    <lineage>
        <taxon>Bacteria</taxon>
        <taxon>Pseudomonadati</taxon>
        <taxon>Pseudomonadota</taxon>
        <taxon>Gammaproteobacteria</taxon>
        <taxon>Enterobacterales</taxon>
        <taxon>Enterobacteriaceae</taxon>
        <taxon>Enterobacter</taxon>
        <taxon>Enterobacter cloacae complex</taxon>
    </lineage>
</organism>
<keyword evidence="2 8" id="KW-0963">Cytoplasm</keyword>
<dbReference type="Gene3D" id="1.10.10.10">
    <property type="entry name" value="Winged helix-like DNA-binding domain superfamily/Winged helix DNA-binding domain"/>
    <property type="match status" value="1"/>
</dbReference>
<proteinExistence type="inferred from homology"/>